<evidence type="ECO:0000259" key="2">
    <source>
        <dbReference type="Pfam" id="PF02771"/>
    </source>
</evidence>
<evidence type="ECO:0000313" key="5">
    <source>
        <dbReference type="Proteomes" id="UP000219271"/>
    </source>
</evidence>
<name>A0A286BZD1_9GAMM</name>
<dbReference type="InterPro" id="IPR013786">
    <property type="entry name" value="AcylCoA_DH/ox_N"/>
</dbReference>
<proteinExistence type="predicted"/>
<evidence type="ECO:0000259" key="3">
    <source>
        <dbReference type="Pfam" id="PF08028"/>
    </source>
</evidence>
<protein>
    <submittedName>
        <fullName evidence="4">Acyl-CoA dehydrogenase</fullName>
    </submittedName>
</protein>
<dbReference type="InterPro" id="IPR009100">
    <property type="entry name" value="AcylCoA_DH/oxidase_NM_dom_sf"/>
</dbReference>
<dbReference type="InterPro" id="IPR037069">
    <property type="entry name" value="AcylCoA_DH/ox_N_sf"/>
</dbReference>
<dbReference type="RefSeq" id="WP_097097294.1">
    <property type="nucleotide sequence ID" value="NZ_OCMY01000001.1"/>
</dbReference>
<dbReference type="Pfam" id="PF02771">
    <property type="entry name" value="Acyl-CoA_dh_N"/>
    <property type="match status" value="1"/>
</dbReference>
<dbReference type="EMBL" id="OCMY01000001">
    <property type="protein sequence ID" value="SOD39495.1"/>
    <property type="molecule type" value="Genomic_DNA"/>
</dbReference>
<sequence>MSHANDIYQGVSEQEFAHWKQVAQQVADRLASTLQTRDRANQHPFEEIDWLRQSGLLKLAVPKSLGGGGVDLVQALEISRIISAADGSLGQLIAYHYSNGVWSYILGNRMQWEFIARGIVEHGWFQSSISNPRDPRLKLEWDGDDVLVSGRRTFATGAAVSQVMTIAVWIDDQLVQYQVTADQPGIRFNDDWDNLGQRLTASGTLDFDRVRLRPQDRLTGLEQNPASAVLRNALRNQFSQLIFVHFYLGIAEGALKQAAHYFRTSVRPWPESGVEQALDDPYHRLKAGELASELAAGIALAEKTARTYQAAFHAGNALTEAQWGELALLTDQAKVIANNVALKISHELFELTGGRSTDNRYGLDVYWRNVRTHTLHDPVSYRIREVGDYVLTGKLPTPRVYAPPKKA</sequence>
<keyword evidence="1" id="KW-0560">Oxidoreductase</keyword>
<evidence type="ECO:0000313" key="4">
    <source>
        <dbReference type="EMBL" id="SOD39495.1"/>
    </source>
</evidence>
<dbReference type="Pfam" id="PF08028">
    <property type="entry name" value="Acyl-CoA_dh_2"/>
    <property type="match status" value="1"/>
</dbReference>
<dbReference type="GO" id="GO:0008470">
    <property type="term" value="F:3-methylbutanoyl-CoA dehydrogenase activity"/>
    <property type="evidence" value="ECO:0007669"/>
    <property type="project" value="TreeGrafter"/>
</dbReference>
<dbReference type="PANTHER" id="PTHR43884:SF12">
    <property type="entry name" value="ISOVALERYL-COA DEHYDROGENASE, MITOCHONDRIAL-RELATED"/>
    <property type="match status" value="1"/>
</dbReference>
<keyword evidence="5" id="KW-1185">Reference proteome</keyword>
<dbReference type="OrthoDB" id="6184213at2"/>
<organism evidence="4 5">
    <name type="scientific">Candidatus Pantoea floridensis</name>
    <dbReference type="NCBI Taxonomy" id="1938870"/>
    <lineage>
        <taxon>Bacteria</taxon>
        <taxon>Pseudomonadati</taxon>
        <taxon>Pseudomonadota</taxon>
        <taxon>Gammaproteobacteria</taxon>
        <taxon>Enterobacterales</taxon>
        <taxon>Erwiniaceae</taxon>
        <taxon>Pantoea</taxon>
    </lineage>
</organism>
<dbReference type="AlphaFoldDB" id="A0A286BZD1"/>
<dbReference type="Gene3D" id="1.20.140.10">
    <property type="entry name" value="Butyryl-CoA Dehydrogenase, subunit A, domain 3"/>
    <property type="match status" value="1"/>
</dbReference>
<dbReference type="SUPFAM" id="SSF56645">
    <property type="entry name" value="Acyl-CoA dehydrogenase NM domain-like"/>
    <property type="match status" value="1"/>
</dbReference>
<dbReference type="InterPro" id="IPR036250">
    <property type="entry name" value="AcylCo_DH-like_C"/>
</dbReference>
<dbReference type="GO" id="GO:0006552">
    <property type="term" value="P:L-leucine catabolic process"/>
    <property type="evidence" value="ECO:0007669"/>
    <property type="project" value="TreeGrafter"/>
</dbReference>
<dbReference type="InterPro" id="IPR046373">
    <property type="entry name" value="Acyl-CoA_Oxase/DH_mid-dom_sf"/>
</dbReference>
<dbReference type="GO" id="GO:0050660">
    <property type="term" value="F:flavin adenine dinucleotide binding"/>
    <property type="evidence" value="ECO:0007669"/>
    <property type="project" value="InterPro"/>
</dbReference>
<dbReference type="Gene3D" id="2.40.110.10">
    <property type="entry name" value="Butyryl-CoA Dehydrogenase, subunit A, domain 2"/>
    <property type="match status" value="1"/>
</dbReference>
<dbReference type="PANTHER" id="PTHR43884">
    <property type="entry name" value="ACYL-COA DEHYDROGENASE"/>
    <property type="match status" value="1"/>
</dbReference>
<accession>A0A286BZD1</accession>
<reference evidence="5" key="1">
    <citation type="submission" date="2017-09" db="EMBL/GenBank/DDBJ databases">
        <authorList>
            <person name="Varghese N."/>
            <person name="Submissions S."/>
        </authorList>
    </citation>
    <scope>NUCLEOTIDE SEQUENCE [LARGE SCALE GENOMIC DNA]</scope>
    <source>
        <strain evidence="5">JKS000234</strain>
    </source>
</reference>
<feature type="domain" description="Acyl-CoA dehydrogenase C-terminal" evidence="3">
    <location>
        <begin position="242"/>
        <end position="377"/>
    </location>
</feature>
<evidence type="ECO:0000256" key="1">
    <source>
        <dbReference type="ARBA" id="ARBA00023002"/>
    </source>
</evidence>
<dbReference type="Gene3D" id="1.10.540.10">
    <property type="entry name" value="Acyl-CoA dehydrogenase/oxidase, N-terminal domain"/>
    <property type="match status" value="1"/>
</dbReference>
<gene>
    <name evidence="4" type="ORF">SAMN06273570_3943</name>
</gene>
<dbReference type="PIRSF" id="PIRSF016578">
    <property type="entry name" value="HsaA"/>
    <property type="match status" value="1"/>
</dbReference>
<dbReference type="InterPro" id="IPR013107">
    <property type="entry name" value="Acyl-CoA_DH_C"/>
</dbReference>
<dbReference type="Proteomes" id="UP000219271">
    <property type="component" value="Unassembled WGS sequence"/>
</dbReference>
<dbReference type="SUPFAM" id="SSF47203">
    <property type="entry name" value="Acyl-CoA dehydrogenase C-terminal domain-like"/>
    <property type="match status" value="1"/>
</dbReference>
<feature type="domain" description="Acyl-CoA dehydrogenase/oxidase N-terminal" evidence="2">
    <location>
        <begin position="17"/>
        <end position="102"/>
    </location>
</feature>